<dbReference type="Proteomes" id="UP001277183">
    <property type="component" value="Unassembled WGS sequence"/>
</dbReference>
<dbReference type="EMBL" id="JAYGOJ010000006">
    <property type="protein sequence ID" value="MEA9434667.1"/>
    <property type="molecule type" value="Genomic_DNA"/>
</dbReference>
<geneLocation type="plasmid" evidence="3">
    <name>p1</name>
</geneLocation>
<accession>A0A6I4WGR7</accession>
<dbReference type="Proteomes" id="UP001304847">
    <property type="component" value="Unassembled WGS sequence"/>
</dbReference>
<keyword evidence="3" id="KW-0614">Plasmid</keyword>
<evidence type="ECO:0000313" key="4">
    <source>
        <dbReference type="Proteomes" id="UP001304847"/>
    </source>
</evidence>
<evidence type="ECO:0000313" key="2">
    <source>
        <dbReference type="EMBL" id="MEA9434667.1"/>
    </source>
</evidence>
<reference evidence="2 4" key="3">
    <citation type="submission" date="2023-12" db="EMBL/GenBank/DDBJ databases">
        <title>Characterization of antibiotic resistance in Aeromonas spp. in hospital effluent.</title>
        <authorList>
            <person name="Negoseki B.R.S."/>
            <person name="Krul D."/>
            <person name="Siqueira A.C."/>
            <person name="Almeida M."/>
            <person name="Mesa D."/>
            <person name="Conte D."/>
            <person name="Dalla-Costa L.M."/>
        </authorList>
    </citation>
    <scope>NUCLEOTIDE SEQUENCE [LARGE SCALE GENOMIC DNA]</scope>
    <source>
        <strain evidence="2 4">36v</strain>
    </source>
</reference>
<organism evidence="3">
    <name type="scientific">Aeromonas caviae</name>
    <name type="common">Aeromonas punctata</name>
    <dbReference type="NCBI Taxonomy" id="648"/>
    <lineage>
        <taxon>Bacteria</taxon>
        <taxon>Pseudomonadati</taxon>
        <taxon>Pseudomonadota</taxon>
        <taxon>Gammaproteobacteria</taxon>
        <taxon>Aeromonadales</taxon>
        <taxon>Aeromonadaceae</taxon>
        <taxon>Aeromonas</taxon>
    </lineage>
</organism>
<sequence>MGEDMVELTAADIRQYLTAPIRTGQDLVRVRSMLGLSREVFAMTIGKSTKTVAKAEEASVLPTDIALLARGQMVTHISNVAADYMEELDLNADSMLVMAQLFSERLLGGQKVISEHEFATLKELSEK</sequence>
<protein>
    <submittedName>
        <fullName evidence="3">Uncharacterized protein</fullName>
    </submittedName>
</protein>
<evidence type="ECO:0000313" key="1">
    <source>
        <dbReference type="EMBL" id="MDX7722464.1"/>
    </source>
</evidence>
<evidence type="ECO:0000313" key="3">
    <source>
        <dbReference type="EMBL" id="QQX12775.1"/>
    </source>
</evidence>
<gene>
    <name evidence="3" type="ORF">JC965_27005</name>
    <name evidence="1" type="ORF">SJS77_18730</name>
    <name evidence="2" type="ORF">VCX44_02275</name>
</gene>
<keyword evidence="4" id="KW-1185">Reference proteome</keyword>
<dbReference type="RefSeq" id="WP_101617945.1">
    <property type="nucleotide sequence ID" value="NZ_JAOCIE010000020.1"/>
</dbReference>
<name>A0A6I4WGR7_AERCA</name>
<reference evidence="3" key="1">
    <citation type="submission" date="2021-01" db="EMBL/GenBank/DDBJ databases">
        <title>GES Beta-lactamases isolated from hospital effluents in Brazil.</title>
        <authorList>
            <person name="Conte D."/>
            <person name="Mesa D."/>
            <person name="Palmeiro J.K."/>
            <person name="Dalla-Costa L.M."/>
        </authorList>
    </citation>
    <scope>NUCLEOTIDE SEQUENCE [LARGE SCALE GENOMIC DNA]</scope>
    <source>
        <strain evidence="3">Aero21</strain>
        <plasmid evidence="3">p1</plasmid>
    </source>
</reference>
<reference evidence="1" key="2">
    <citation type="submission" date="2023-11" db="EMBL/GenBank/DDBJ databases">
        <title>WGS of Aeromonas in Northern Israel.</title>
        <authorList>
            <person name="Hershko Y."/>
        </authorList>
    </citation>
    <scope>NUCLEOTIDE SEQUENCE</scope>
    <source>
        <strain evidence="1">77416</strain>
    </source>
</reference>
<dbReference type="AlphaFoldDB" id="A0A6I4WGR7"/>
<proteinExistence type="predicted"/>
<dbReference type="EMBL" id="JAWZVU010000139">
    <property type="protein sequence ID" value="MDX7722464.1"/>
    <property type="molecule type" value="Genomic_DNA"/>
</dbReference>
<dbReference type="EMBL" id="CP068231">
    <property type="protein sequence ID" value="QQX12775.1"/>
    <property type="molecule type" value="Genomic_DNA"/>
</dbReference>